<sequence>MLSSKSFHPEAMHTTLSSAFDLENGMELKLIDRERFLLKFFHILDRDSVLERSPWAYDKNLLVLGPMEATDDSNLVDLNCCDFHIHMHELPLRKMTKDVASFIGNKLGRYKEVDLDSKGKVWGSSICIRVVINITKPLKCTLKIRTMIGDNGLVTFTYEKLPNFRYLRGCLGHLAR</sequence>
<feature type="domain" description="DUF4283" evidence="1">
    <location>
        <begin position="10"/>
        <end position="69"/>
    </location>
</feature>
<dbReference type="PANTHER" id="PTHR31286:SF167">
    <property type="entry name" value="OS09G0268800 PROTEIN"/>
    <property type="match status" value="1"/>
</dbReference>
<dbReference type="EMBL" id="JACGWM010001817">
    <property type="protein sequence ID" value="KAL0287502.1"/>
    <property type="molecule type" value="Genomic_DNA"/>
</dbReference>
<dbReference type="Pfam" id="PF14392">
    <property type="entry name" value="zf-CCHC_4"/>
    <property type="match status" value="1"/>
</dbReference>
<feature type="domain" description="Zinc knuckle CX2CX4HX4C" evidence="2">
    <location>
        <begin position="132"/>
        <end position="173"/>
    </location>
</feature>
<evidence type="ECO:0000259" key="2">
    <source>
        <dbReference type="Pfam" id="PF14392"/>
    </source>
</evidence>
<reference evidence="3" key="1">
    <citation type="submission" date="2020-06" db="EMBL/GenBank/DDBJ databases">
        <authorList>
            <person name="Li T."/>
            <person name="Hu X."/>
            <person name="Zhang T."/>
            <person name="Song X."/>
            <person name="Zhang H."/>
            <person name="Dai N."/>
            <person name="Sheng W."/>
            <person name="Hou X."/>
            <person name="Wei L."/>
        </authorList>
    </citation>
    <scope>NUCLEOTIDE SEQUENCE</scope>
    <source>
        <strain evidence="3">KEN8</strain>
        <tissue evidence="3">Leaf</tissue>
    </source>
</reference>
<evidence type="ECO:0000259" key="1">
    <source>
        <dbReference type="Pfam" id="PF14111"/>
    </source>
</evidence>
<dbReference type="InterPro" id="IPR040256">
    <property type="entry name" value="At4g02000-like"/>
</dbReference>
<dbReference type="PANTHER" id="PTHR31286">
    <property type="entry name" value="GLYCINE-RICH CELL WALL STRUCTURAL PROTEIN 1.8-LIKE"/>
    <property type="match status" value="1"/>
</dbReference>
<organism evidence="3">
    <name type="scientific">Sesamum calycinum</name>
    <dbReference type="NCBI Taxonomy" id="2727403"/>
    <lineage>
        <taxon>Eukaryota</taxon>
        <taxon>Viridiplantae</taxon>
        <taxon>Streptophyta</taxon>
        <taxon>Embryophyta</taxon>
        <taxon>Tracheophyta</taxon>
        <taxon>Spermatophyta</taxon>
        <taxon>Magnoliopsida</taxon>
        <taxon>eudicotyledons</taxon>
        <taxon>Gunneridae</taxon>
        <taxon>Pentapetalae</taxon>
        <taxon>asterids</taxon>
        <taxon>lamiids</taxon>
        <taxon>Lamiales</taxon>
        <taxon>Pedaliaceae</taxon>
        <taxon>Sesamum</taxon>
    </lineage>
</organism>
<reference evidence="3" key="2">
    <citation type="journal article" date="2024" name="Plant">
        <title>Genomic evolution and insights into agronomic trait innovations of Sesamum species.</title>
        <authorList>
            <person name="Miao H."/>
            <person name="Wang L."/>
            <person name="Qu L."/>
            <person name="Liu H."/>
            <person name="Sun Y."/>
            <person name="Le M."/>
            <person name="Wang Q."/>
            <person name="Wei S."/>
            <person name="Zheng Y."/>
            <person name="Lin W."/>
            <person name="Duan Y."/>
            <person name="Cao H."/>
            <person name="Xiong S."/>
            <person name="Wang X."/>
            <person name="Wei L."/>
            <person name="Li C."/>
            <person name="Ma Q."/>
            <person name="Ju M."/>
            <person name="Zhao R."/>
            <person name="Li G."/>
            <person name="Mu C."/>
            <person name="Tian Q."/>
            <person name="Mei H."/>
            <person name="Zhang T."/>
            <person name="Gao T."/>
            <person name="Zhang H."/>
        </authorList>
    </citation>
    <scope>NUCLEOTIDE SEQUENCE</scope>
    <source>
        <strain evidence="3">KEN8</strain>
    </source>
</reference>
<proteinExistence type="predicted"/>
<dbReference type="Pfam" id="PF14111">
    <property type="entry name" value="DUF4283"/>
    <property type="match status" value="1"/>
</dbReference>
<evidence type="ECO:0008006" key="4">
    <source>
        <dbReference type="Google" id="ProtNLM"/>
    </source>
</evidence>
<gene>
    <name evidence="3" type="ORF">Scaly_2761400</name>
</gene>
<comment type="caution">
    <text evidence="3">The sequence shown here is derived from an EMBL/GenBank/DDBJ whole genome shotgun (WGS) entry which is preliminary data.</text>
</comment>
<dbReference type="AlphaFoldDB" id="A0AAW2IZD4"/>
<dbReference type="InterPro" id="IPR025836">
    <property type="entry name" value="Zn_knuckle_CX2CX4HX4C"/>
</dbReference>
<protein>
    <recommendedName>
        <fullName evidence="4">DUF4283 domain-containing protein</fullName>
    </recommendedName>
</protein>
<name>A0AAW2IZD4_9LAMI</name>
<evidence type="ECO:0000313" key="3">
    <source>
        <dbReference type="EMBL" id="KAL0287502.1"/>
    </source>
</evidence>
<dbReference type="InterPro" id="IPR025558">
    <property type="entry name" value="DUF4283"/>
</dbReference>
<accession>A0AAW2IZD4</accession>